<keyword evidence="2" id="KW-1185">Reference proteome</keyword>
<proteinExistence type="predicted"/>
<reference evidence="1" key="1">
    <citation type="submission" date="2022-03" db="EMBL/GenBank/DDBJ databases">
        <title>De novo assembled genomes of Belliella spp. (Cyclobacteriaceae) strains.</title>
        <authorList>
            <person name="Szabo A."/>
            <person name="Korponai K."/>
            <person name="Felfoldi T."/>
        </authorList>
    </citation>
    <scope>NUCLEOTIDE SEQUENCE</scope>
    <source>
        <strain evidence="1">DSM 111904</strain>
    </source>
</reference>
<protein>
    <recommendedName>
        <fullName evidence="3">Transposase IS4-like domain-containing protein</fullName>
    </recommendedName>
</protein>
<dbReference type="Proteomes" id="UP001165489">
    <property type="component" value="Unassembled WGS sequence"/>
</dbReference>
<sequence>MRLPIQDTVNDFLCGLDPRELESLKRTLVRRLLEKKVFDKWKYGGRHLVAIDGTGINSFDKEPFPGCPYKISKTGKVTYTCHVLEAKLVSDNGFCISLATEWLNNSEDLSGKQDCELKAFKRLSEKLKKDYPRLPLTICADALYPNQNFFRLCRHNGWRFILTFKEGTLKSLWSDIDDLRPLLIKEQSVEKIVSKDPKKGWLNQNCFYINGLLYR</sequence>
<name>A0ABS9V5Y3_9BACT</name>
<dbReference type="EMBL" id="JAKZGP010000147">
    <property type="protein sequence ID" value="MCH7411829.1"/>
    <property type="molecule type" value="Genomic_DNA"/>
</dbReference>
<evidence type="ECO:0008006" key="3">
    <source>
        <dbReference type="Google" id="ProtNLM"/>
    </source>
</evidence>
<comment type="caution">
    <text evidence="1">The sequence shown here is derived from an EMBL/GenBank/DDBJ whole genome shotgun (WGS) entry which is preliminary data.</text>
</comment>
<evidence type="ECO:0000313" key="1">
    <source>
        <dbReference type="EMBL" id="MCH7411829.1"/>
    </source>
</evidence>
<accession>A0ABS9V5Y3</accession>
<gene>
    <name evidence="1" type="ORF">MM239_20785</name>
</gene>
<feature type="non-terminal residue" evidence="1">
    <location>
        <position position="215"/>
    </location>
</feature>
<dbReference type="RefSeq" id="WP_241350250.1">
    <property type="nucleotide sequence ID" value="NZ_JAKZGP010000147.1"/>
</dbReference>
<evidence type="ECO:0000313" key="2">
    <source>
        <dbReference type="Proteomes" id="UP001165489"/>
    </source>
</evidence>
<organism evidence="1 2">
    <name type="scientific">Belliella filtrata</name>
    <dbReference type="NCBI Taxonomy" id="2923435"/>
    <lineage>
        <taxon>Bacteria</taxon>
        <taxon>Pseudomonadati</taxon>
        <taxon>Bacteroidota</taxon>
        <taxon>Cytophagia</taxon>
        <taxon>Cytophagales</taxon>
        <taxon>Cyclobacteriaceae</taxon>
        <taxon>Belliella</taxon>
    </lineage>
</organism>